<gene>
    <name evidence="5" type="ORF">JCM19237_1837</name>
</gene>
<dbReference type="EMBL" id="BBMN01000010">
    <property type="protein sequence ID" value="GAL06192.1"/>
    <property type="molecule type" value="Genomic_DNA"/>
</dbReference>
<dbReference type="PANTHER" id="PTHR43085:SF15">
    <property type="entry name" value="2-DEHYDRO-3-DEOXYGLUCONOKINASE"/>
    <property type="match status" value="1"/>
</dbReference>
<keyword evidence="2 5" id="KW-0808">Transferase</keyword>
<evidence type="ECO:0000313" key="6">
    <source>
        <dbReference type="Proteomes" id="UP000029227"/>
    </source>
</evidence>
<dbReference type="GO" id="GO:0005829">
    <property type="term" value="C:cytosol"/>
    <property type="evidence" value="ECO:0007669"/>
    <property type="project" value="TreeGrafter"/>
</dbReference>
<accession>A0A090RF52</accession>
<dbReference type="InterPro" id="IPR029056">
    <property type="entry name" value="Ribokinase-like"/>
</dbReference>
<sequence length="228" mass="24928">MYLIETDPDGERRFSYWRDNSAARFWLDHQDDEALFATLSQFDMIYLSGITLGIQSAANVERLLAVLSRLRAIGKQVCFDSNYRPALWHSPQETQSIYNAMYALTDLALLTHEDEALLFGDVSAQATAERVAALGVKEVVVKCGAEACRIHTHGQISMVAPTPVHGVIDTTAAGDAFNAGYLAYRLKGCEAAEAARAGHRLAGTVITHRGAIIPMSAMPEALLETHSY</sequence>
<dbReference type="InterPro" id="IPR011611">
    <property type="entry name" value="PfkB_dom"/>
</dbReference>
<comment type="similarity">
    <text evidence="1">Belongs to the carbohydrate kinase PfkB family.</text>
</comment>
<dbReference type="PANTHER" id="PTHR43085">
    <property type="entry name" value="HEXOKINASE FAMILY MEMBER"/>
    <property type="match status" value="1"/>
</dbReference>
<protein>
    <submittedName>
        <fullName evidence="5">2-dehydro-3-deoxygluconate kinase</fullName>
        <ecNumber evidence="5">2.7.1.45</ecNumber>
    </submittedName>
</protein>
<dbReference type="Gene3D" id="3.40.1190.20">
    <property type="match status" value="1"/>
</dbReference>
<dbReference type="eggNOG" id="COG0524">
    <property type="taxonomic scope" value="Bacteria"/>
</dbReference>
<dbReference type="EC" id="2.7.1.45" evidence="5"/>
<keyword evidence="3 5" id="KW-0418">Kinase</keyword>
<comment type="caution">
    <text evidence="5">The sequence shown here is derived from an EMBL/GenBank/DDBJ whole genome shotgun (WGS) entry which is preliminary data.</text>
</comment>
<organism evidence="5 6">
    <name type="scientific">Photobacterium aphoticum</name>
    <dbReference type="NCBI Taxonomy" id="754436"/>
    <lineage>
        <taxon>Bacteria</taxon>
        <taxon>Pseudomonadati</taxon>
        <taxon>Pseudomonadota</taxon>
        <taxon>Gammaproteobacteria</taxon>
        <taxon>Vibrionales</taxon>
        <taxon>Vibrionaceae</taxon>
        <taxon>Photobacterium</taxon>
    </lineage>
</organism>
<evidence type="ECO:0000256" key="1">
    <source>
        <dbReference type="ARBA" id="ARBA00010688"/>
    </source>
</evidence>
<dbReference type="InterPro" id="IPR050306">
    <property type="entry name" value="PfkB_Carbo_kinase"/>
</dbReference>
<reference evidence="5 6" key="1">
    <citation type="journal article" date="2014" name="Genome Announc.">
        <title>Draft Genome Sequences of Two Vibrionaceae Species, Vibrio ponticus C121 and Photobacterium aphoticum C119, Isolated as Coral Reef Microbiota.</title>
        <authorList>
            <person name="Al-saari N."/>
            <person name="Meirelles P.M."/>
            <person name="Mino S."/>
            <person name="Suda W."/>
            <person name="Oshima K."/>
            <person name="Hattori M."/>
            <person name="Ohkuma M."/>
            <person name="Thompson F.L."/>
            <person name="Gomez-Gil B."/>
            <person name="Sawabe T."/>
            <person name="Sawabe T."/>
        </authorList>
    </citation>
    <scope>NUCLEOTIDE SEQUENCE [LARGE SCALE GENOMIC DNA]</scope>
    <source>
        <strain evidence="5 6">JCM 19237</strain>
    </source>
</reference>
<dbReference type="GO" id="GO:0006974">
    <property type="term" value="P:DNA damage response"/>
    <property type="evidence" value="ECO:0007669"/>
    <property type="project" value="TreeGrafter"/>
</dbReference>
<dbReference type="GO" id="GO:0008673">
    <property type="term" value="F:2-dehydro-3-deoxygluconokinase activity"/>
    <property type="evidence" value="ECO:0007669"/>
    <property type="project" value="UniProtKB-EC"/>
</dbReference>
<dbReference type="Proteomes" id="UP000029227">
    <property type="component" value="Unassembled WGS sequence"/>
</dbReference>
<evidence type="ECO:0000313" key="5">
    <source>
        <dbReference type="EMBL" id="GAL06192.1"/>
    </source>
</evidence>
<dbReference type="InterPro" id="IPR002173">
    <property type="entry name" value="Carboh/pur_kinase_PfkB_CS"/>
</dbReference>
<evidence type="ECO:0000256" key="2">
    <source>
        <dbReference type="ARBA" id="ARBA00022679"/>
    </source>
</evidence>
<proteinExistence type="inferred from homology"/>
<dbReference type="GO" id="GO:0042840">
    <property type="term" value="P:D-glucuronate catabolic process"/>
    <property type="evidence" value="ECO:0007669"/>
    <property type="project" value="TreeGrafter"/>
</dbReference>
<dbReference type="Pfam" id="PF00294">
    <property type="entry name" value="PfkB"/>
    <property type="match status" value="1"/>
</dbReference>
<dbReference type="PROSITE" id="PS00584">
    <property type="entry name" value="PFKB_KINASES_2"/>
    <property type="match status" value="1"/>
</dbReference>
<dbReference type="GO" id="GO:0019698">
    <property type="term" value="P:D-galacturonate catabolic process"/>
    <property type="evidence" value="ECO:0007669"/>
    <property type="project" value="TreeGrafter"/>
</dbReference>
<name>A0A090RF52_9GAMM</name>
<feature type="domain" description="Carbohydrate kinase PfkB" evidence="4">
    <location>
        <begin position="2"/>
        <end position="216"/>
    </location>
</feature>
<dbReference type="SUPFAM" id="SSF53613">
    <property type="entry name" value="Ribokinase-like"/>
    <property type="match status" value="1"/>
</dbReference>
<evidence type="ECO:0000256" key="3">
    <source>
        <dbReference type="ARBA" id="ARBA00022777"/>
    </source>
</evidence>
<evidence type="ECO:0000259" key="4">
    <source>
        <dbReference type="Pfam" id="PF00294"/>
    </source>
</evidence>
<dbReference type="AlphaFoldDB" id="A0A090RF52"/>
<dbReference type="CDD" id="cd01166">
    <property type="entry name" value="KdgK"/>
    <property type="match status" value="1"/>
</dbReference>
<dbReference type="STRING" id="754436.JCM19237_1837"/>